<gene>
    <name evidence="1" type="ORF">ROSINTL182_07760</name>
</gene>
<reference evidence="1 2" key="1">
    <citation type="submission" date="2009-08" db="EMBL/GenBank/DDBJ databases">
        <authorList>
            <person name="Weinstock G."/>
            <person name="Sodergren E."/>
            <person name="Clifton S."/>
            <person name="Fulton L."/>
            <person name="Fulton B."/>
            <person name="Courtney L."/>
            <person name="Fronick C."/>
            <person name="Harrison M."/>
            <person name="Strong C."/>
            <person name="Farmer C."/>
            <person name="Delahaunty K."/>
            <person name="Markovic C."/>
            <person name="Hall O."/>
            <person name="Minx P."/>
            <person name="Tomlinson C."/>
            <person name="Mitreva M."/>
            <person name="Nelson J."/>
            <person name="Hou S."/>
            <person name="Wollam A."/>
            <person name="Pepin K.H."/>
            <person name="Johnson M."/>
            <person name="Bhonagiri V."/>
            <person name="Nash W.E."/>
            <person name="Warren W."/>
            <person name="Chinwalla A."/>
            <person name="Mardis E.R."/>
            <person name="Wilson R.K."/>
        </authorList>
    </citation>
    <scope>NUCLEOTIDE SEQUENCE [LARGE SCALE GENOMIC DNA]</scope>
    <source>
        <strain evidence="1 2">L1-82</strain>
    </source>
</reference>
<evidence type="ECO:0000313" key="1">
    <source>
        <dbReference type="EMBL" id="EEV00343.1"/>
    </source>
</evidence>
<sequence>MSKLFCVSPGLRVLERHPVSHRRSLCLSDHTGGGYDHYGFYPVCLCLFFHGSAAI</sequence>
<proteinExistence type="predicted"/>
<dbReference type="EMBL" id="ABYJ02000139">
    <property type="protein sequence ID" value="EEV00343.1"/>
    <property type="molecule type" value="Genomic_DNA"/>
</dbReference>
<comment type="caution">
    <text evidence="1">The sequence shown here is derived from an EMBL/GenBank/DDBJ whole genome shotgun (WGS) entry which is preliminary data.</text>
</comment>
<dbReference type="Proteomes" id="UP000004828">
    <property type="component" value="Unassembled WGS sequence"/>
</dbReference>
<accession>C7GCW0</accession>
<name>C7GCW0_9FIRM</name>
<protein>
    <submittedName>
        <fullName evidence="1">Uncharacterized protein</fullName>
    </submittedName>
</protein>
<dbReference type="AlphaFoldDB" id="C7GCW0"/>
<organism evidence="1 2">
    <name type="scientific">Roseburia intestinalis L1-82</name>
    <dbReference type="NCBI Taxonomy" id="536231"/>
    <lineage>
        <taxon>Bacteria</taxon>
        <taxon>Bacillati</taxon>
        <taxon>Bacillota</taxon>
        <taxon>Clostridia</taxon>
        <taxon>Lachnospirales</taxon>
        <taxon>Lachnospiraceae</taxon>
        <taxon>Roseburia</taxon>
    </lineage>
</organism>
<evidence type="ECO:0000313" key="2">
    <source>
        <dbReference type="Proteomes" id="UP000004828"/>
    </source>
</evidence>
<dbReference type="HOGENOM" id="CLU_3029609_0_0_9"/>